<gene>
    <name evidence="2" type="ORF">SAMN05660841_03362</name>
</gene>
<dbReference type="Proteomes" id="UP000190150">
    <property type="component" value="Unassembled WGS sequence"/>
</dbReference>
<protein>
    <submittedName>
        <fullName evidence="2">Uncharacterized protein</fullName>
    </submittedName>
</protein>
<dbReference type="RefSeq" id="WP_139375363.1">
    <property type="nucleotide sequence ID" value="NZ_FUZF01000017.1"/>
</dbReference>
<reference evidence="3" key="1">
    <citation type="submission" date="2017-02" db="EMBL/GenBank/DDBJ databases">
        <authorList>
            <person name="Varghese N."/>
            <person name="Submissions S."/>
        </authorList>
    </citation>
    <scope>NUCLEOTIDE SEQUENCE [LARGE SCALE GENOMIC DNA]</scope>
    <source>
        <strain evidence="3">DSM 24091</strain>
    </source>
</reference>
<name>A0A1T5FLU3_9SPHI</name>
<evidence type="ECO:0000313" key="3">
    <source>
        <dbReference type="Proteomes" id="UP000190150"/>
    </source>
</evidence>
<accession>A0A1T5FLU3</accession>
<dbReference type="EMBL" id="FUZF01000017">
    <property type="protein sequence ID" value="SKB97115.1"/>
    <property type="molecule type" value="Genomic_DNA"/>
</dbReference>
<organism evidence="2 3">
    <name type="scientific">Sphingobacterium nematocida</name>
    <dbReference type="NCBI Taxonomy" id="1513896"/>
    <lineage>
        <taxon>Bacteria</taxon>
        <taxon>Pseudomonadati</taxon>
        <taxon>Bacteroidota</taxon>
        <taxon>Sphingobacteriia</taxon>
        <taxon>Sphingobacteriales</taxon>
        <taxon>Sphingobacteriaceae</taxon>
        <taxon>Sphingobacterium</taxon>
    </lineage>
</organism>
<evidence type="ECO:0000256" key="1">
    <source>
        <dbReference type="SAM" id="SignalP"/>
    </source>
</evidence>
<dbReference type="OrthoDB" id="669636at2"/>
<feature type="chain" id="PRO_5012165387" evidence="1">
    <location>
        <begin position="24"/>
        <end position="277"/>
    </location>
</feature>
<proteinExistence type="predicted"/>
<keyword evidence="3" id="KW-1185">Reference proteome</keyword>
<evidence type="ECO:0000313" key="2">
    <source>
        <dbReference type="EMBL" id="SKB97115.1"/>
    </source>
</evidence>
<keyword evidence="1" id="KW-0732">Signal</keyword>
<dbReference type="Gene3D" id="3.40.50.10610">
    <property type="entry name" value="ABC-type transport auxiliary lipoprotein component"/>
    <property type="match status" value="1"/>
</dbReference>
<dbReference type="AlphaFoldDB" id="A0A1T5FLU3"/>
<feature type="signal peptide" evidence="1">
    <location>
        <begin position="1"/>
        <end position="23"/>
    </location>
</feature>
<sequence length="277" mass="30275">MKTLFKIVTCLMLVFVVISPSFAQEKQDVIYLLDGSQKKGKVISVGDDIVKFSYPGEEVQYELKKQGISKIQFANGREEVFNNVAASGEGVMTASSVNNASISTNNLLAVVPFEIVSNDQSLTTDGMRREIQQSCVEALASRPFSFQIQDLRTTNSLLAKAGIAMVDIANHTPAELAKLLGVGYVVFGMYDIENKGTSSFGSSVGTYNDKNKDNKTKGTVVNSNNSYTTTSYDTKVQLSIYDSNGRQLFSDTRKPFMGSLDSYKGALKTLAKRITLK</sequence>